<dbReference type="Proteomes" id="UP000781958">
    <property type="component" value="Unassembled WGS sequence"/>
</dbReference>
<reference evidence="1 2" key="1">
    <citation type="submission" date="2021-03" db="EMBL/GenBank/DDBJ databases">
        <title>Genomic Encyclopedia of Type Strains, Phase III (KMG-III): the genomes of soil and plant-associated and newly described type strains.</title>
        <authorList>
            <person name="Whitman W."/>
        </authorList>
    </citation>
    <scope>NUCLEOTIDE SEQUENCE [LARGE SCALE GENOMIC DNA]</scope>
    <source>
        <strain evidence="1 2">IMMIB AFH-6</strain>
    </source>
</reference>
<dbReference type="RefSeq" id="WP_209764927.1">
    <property type="nucleotide sequence ID" value="NZ_JAGINP010000003.1"/>
</dbReference>
<accession>A0ABS4SGA3</accession>
<organism evidence="1 2">
    <name type="scientific">Azospirillum rugosum</name>
    <dbReference type="NCBI Taxonomy" id="416170"/>
    <lineage>
        <taxon>Bacteria</taxon>
        <taxon>Pseudomonadati</taxon>
        <taxon>Pseudomonadota</taxon>
        <taxon>Alphaproteobacteria</taxon>
        <taxon>Rhodospirillales</taxon>
        <taxon>Azospirillaceae</taxon>
        <taxon>Azospirillum</taxon>
    </lineage>
</organism>
<comment type="caution">
    <text evidence="1">The sequence shown here is derived from an EMBL/GenBank/DDBJ whole genome shotgun (WGS) entry which is preliminary data.</text>
</comment>
<name>A0ABS4SGA3_9PROT</name>
<keyword evidence="2" id="KW-1185">Reference proteome</keyword>
<gene>
    <name evidence="1" type="ORF">J2851_001204</name>
</gene>
<proteinExistence type="predicted"/>
<dbReference type="EMBL" id="JAGINP010000003">
    <property type="protein sequence ID" value="MBP2291455.1"/>
    <property type="molecule type" value="Genomic_DNA"/>
</dbReference>
<evidence type="ECO:0000313" key="2">
    <source>
        <dbReference type="Proteomes" id="UP000781958"/>
    </source>
</evidence>
<evidence type="ECO:0000313" key="1">
    <source>
        <dbReference type="EMBL" id="MBP2291455.1"/>
    </source>
</evidence>
<protein>
    <submittedName>
        <fullName evidence="1">Uncharacterized protein</fullName>
    </submittedName>
</protein>
<sequence length="125" mass="13786">MIVQFDTGLTTHLRAWAWLDVGLRQGRRQRRLIGWSIEDGAWLVSEPVATVATSRPSEPPGWAVTANNHRYLLTQPGLPQDDEPLAVIDRLRQTGSLDAGANIQIVTWQAAAQAAVPPWVARRSA</sequence>